<dbReference type="InterPro" id="IPR057087">
    <property type="entry name" value="Gp12-like"/>
</dbReference>
<evidence type="ECO:0000259" key="1">
    <source>
        <dbReference type="Pfam" id="PF23961"/>
    </source>
</evidence>
<dbReference type="Pfam" id="PF23961">
    <property type="entry name" value="Phage_tail_terminator_9"/>
    <property type="match status" value="1"/>
</dbReference>
<organism evidence="2 3">
    <name type="scientific">Desulfonispora thiosulfatigenes DSM 11270</name>
    <dbReference type="NCBI Taxonomy" id="656914"/>
    <lineage>
        <taxon>Bacteria</taxon>
        <taxon>Bacillati</taxon>
        <taxon>Bacillota</taxon>
        <taxon>Clostridia</taxon>
        <taxon>Eubacteriales</taxon>
        <taxon>Peptococcaceae</taxon>
        <taxon>Desulfonispora</taxon>
    </lineage>
</organism>
<proteinExistence type="predicted"/>
<reference evidence="2 3" key="1">
    <citation type="submission" date="2017-04" db="EMBL/GenBank/DDBJ databases">
        <authorList>
            <person name="Afonso C.L."/>
            <person name="Miller P.J."/>
            <person name="Scott M.A."/>
            <person name="Spackman E."/>
            <person name="Goraichik I."/>
            <person name="Dimitrov K.M."/>
            <person name="Suarez D.L."/>
            <person name="Swayne D.E."/>
        </authorList>
    </citation>
    <scope>NUCLEOTIDE SEQUENCE [LARGE SCALE GENOMIC DNA]</scope>
    <source>
        <strain evidence="2 3">DSM 11270</strain>
    </source>
</reference>
<evidence type="ECO:0000313" key="3">
    <source>
        <dbReference type="Proteomes" id="UP000192731"/>
    </source>
</evidence>
<sequence length="164" mass="19256">MRNFIVKGLYEFLQVPVIPTDNPNKKPKYPFISYKFTTLHKNQGGFNLLLEPIPSIDPNFEYDIEYTREEQPKMVISFSSYSLDDLEAIDLANKIKKWFNFKGRLLLKNNNLVVVECSDIQDRTIQIIDNYEKRYGFDVTLRYSSQSKLKVETIEKFKIKGGKV</sequence>
<dbReference type="Proteomes" id="UP000192731">
    <property type="component" value="Unassembled WGS sequence"/>
</dbReference>
<accession>A0A1W1VPR0</accession>
<dbReference type="AlphaFoldDB" id="A0A1W1VPR0"/>
<gene>
    <name evidence="2" type="ORF">SAMN00017405_0390</name>
</gene>
<feature type="domain" description="Phage neck terminator protein gp12-like" evidence="1">
    <location>
        <begin position="5"/>
        <end position="161"/>
    </location>
</feature>
<dbReference type="EMBL" id="FWWT01000022">
    <property type="protein sequence ID" value="SMB95362.1"/>
    <property type="molecule type" value="Genomic_DNA"/>
</dbReference>
<dbReference type="STRING" id="656914.SAMN00017405_0390"/>
<name>A0A1W1VPR0_DESTI</name>
<protein>
    <recommendedName>
        <fullName evidence="1">Phage neck terminator protein gp12-like domain-containing protein</fullName>
    </recommendedName>
</protein>
<evidence type="ECO:0000313" key="2">
    <source>
        <dbReference type="EMBL" id="SMB95362.1"/>
    </source>
</evidence>
<keyword evidence="3" id="KW-1185">Reference proteome</keyword>
<dbReference type="OrthoDB" id="2921463at2"/>
<dbReference type="NCBIfam" id="NF047498">
    <property type="entry name" value="LIC_12616_fam"/>
    <property type="match status" value="1"/>
</dbReference>